<protein>
    <submittedName>
        <fullName evidence="1">Uncharacterized protein</fullName>
    </submittedName>
</protein>
<dbReference type="Proteomes" id="UP000635726">
    <property type="component" value="Unassembled WGS sequence"/>
</dbReference>
<proteinExistence type="predicted"/>
<reference evidence="1" key="1">
    <citation type="journal article" date="2014" name="Int. J. Syst. Evol. Microbiol.">
        <title>Complete genome sequence of Corynebacterium casei LMG S-19264T (=DSM 44701T), isolated from a smear-ripened cheese.</title>
        <authorList>
            <consortium name="US DOE Joint Genome Institute (JGI-PGF)"/>
            <person name="Walter F."/>
            <person name="Albersmeier A."/>
            <person name="Kalinowski J."/>
            <person name="Ruckert C."/>
        </authorList>
    </citation>
    <scope>NUCLEOTIDE SEQUENCE</scope>
    <source>
        <strain evidence="1">JCM 14371</strain>
    </source>
</reference>
<dbReference type="EMBL" id="BMOE01000001">
    <property type="protein sequence ID" value="GGJ65393.1"/>
    <property type="molecule type" value="Genomic_DNA"/>
</dbReference>
<dbReference type="AlphaFoldDB" id="A0A917UL01"/>
<organism evidence="1 2">
    <name type="scientific">Deinococcus aquiradiocola</name>
    <dbReference type="NCBI Taxonomy" id="393059"/>
    <lineage>
        <taxon>Bacteria</taxon>
        <taxon>Thermotogati</taxon>
        <taxon>Deinococcota</taxon>
        <taxon>Deinococci</taxon>
        <taxon>Deinococcales</taxon>
        <taxon>Deinococcaceae</taxon>
        <taxon>Deinococcus</taxon>
    </lineage>
</organism>
<dbReference type="RefSeq" id="WP_188960765.1">
    <property type="nucleotide sequence ID" value="NZ_BMOE01000001.1"/>
</dbReference>
<comment type="caution">
    <text evidence="1">The sequence shown here is derived from an EMBL/GenBank/DDBJ whole genome shotgun (WGS) entry which is preliminary data.</text>
</comment>
<sequence length="139" mass="14899">MLNLYPHALSISTPGGLVSWVGFEVPPEALQATEEPQTEVLTLLGGQSLPRVAQGSNLTRLRLASPDGIYLPGDRAALLKGLTIGTPVSITENLTARDRVRVWTNALVWAAPVVTRAGTDVATGTEYYSYQLEFIHIGA</sequence>
<name>A0A917UL01_9DEIO</name>
<evidence type="ECO:0000313" key="1">
    <source>
        <dbReference type="EMBL" id="GGJ65393.1"/>
    </source>
</evidence>
<evidence type="ECO:0000313" key="2">
    <source>
        <dbReference type="Proteomes" id="UP000635726"/>
    </source>
</evidence>
<accession>A0A917UL01</accession>
<gene>
    <name evidence="1" type="ORF">GCM10008939_06650</name>
</gene>
<reference evidence="1" key="2">
    <citation type="submission" date="2020-09" db="EMBL/GenBank/DDBJ databases">
        <authorList>
            <person name="Sun Q."/>
            <person name="Ohkuma M."/>
        </authorList>
    </citation>
    <scope>NUCLEOTIDE SEQUENCE</scope>
    <source>
        <strain evidence="1">JCM 14371</strain>
    </source>
</reference>
<keyword evidence="2" id="KW-1185">Reference proteome</keyword>